<name>A0AA38S4N3_9PEZI</name>
<reference evidence="5" key="1">
    <citation type="submission" date="2022-07" db="EMBL/GenBank/DDBJ databases">
        <title>Fungi with potential for degradation of polypropylene.</title>
        <authorList>
            <person name="Gostincar C."/>
        </authorList>
    </citation>
    <scope>NUCLEOTIDE SEQUENCE</scope>
    <source>
        <strain evidence="5">EXF-13308</strain>
    </source>
</reference>
<feature type="compositionally biased region" description="Gly residues" evidence="3">
    <location>
        <begin position="204"/>
        <end position="216"/>
    </location>
</feature>
<protein>
    <submittedName>
        <fullName evidence="5">Phosphopantothenoylcysteine decarboxylase</fullName>
    </submittedName>
</protein>
<keyword evidence="6" id="KW-1185">Reference proteome</keyword>
<comment type="similarity">
    <text evidence="2">Belongs to the HFCD (homooligomeric flavin containing Cys decarboxylase) superfamily.</text>
</comment>
<sequence length="267" mass="28980">MLQAVGNGHDAHYERSQRNSVAALAAARDDGKVHLLLAASGSVATIKIPEIVKALAKHHGRLSIRIILTKSARQFLAGQSKEQPTVSSLLHLPNVDAVYGDEAEWAEPWRRGAPILHIELRRWADLLAIVPLSANTMAKIVNGLCDGILTSVVRAWDADGAIDGLFRGRPKRILVAPAMNSAMARHPITARQLRVLEEDWGVGRGGEGGDAANGDGGEGRQQQQQGWVEVVRWQDSKALACGDVGIGAMRDWREIVEILEERLGLNE</sequence>
<dbReference type="InterPro" id="IPR036551">
    <property type="entry name" value="Flavin_trans-like"/>
</dbReference>
<dbReference type="GO" id="GO:0015937">
    <property type="term" value="P:coenzyme A biosynthetic process"/>
    <property type="evidence" value="ECO:0007669"/>
    <property type="project" value="UniProtKB-KW"/>
</dbReference>
<evidence type="ECO:0000256" key="2">
    <source>
        <dbReference type="ARBA" id="ARBA00038350"/>
    </source>
</evidence>
<evidence type="ECO:0000313" key="6">
    <source>
        <dbReference type="Proteomes" id="UP001174694"/>
    </source>
</evidence>
<dbReference type="Pfam" id="PF02441">
    <property type="entry name" value="Flavoprotein"/>
    <property type="match status" value="1"/>
</dbReference>
<evidence type="ECO:0000256" key="3">
    <source>
        <dbReference type="SAM" id="MobiDB-lite"/>
    </source>
</evidence>
<comment type="caution">
    <text evidence="5">The sequence shown here is derived from an EMBL/GenBank/DDBJ whole genome shotgun (WGS) entry which is preliminary data.</text>
</comment>
<dbReference type="GO" id="GO:0071513">
    <property type="term" value="C:phosphopantothenoylcysteine decarboxylase complex"/>
    <property type="evidence" value="ECO:0007669"/>
    <property type="project" value="TreeGrafter"/>
</dbReference>
<accession>A0AA38S4N3</accession>
<dbReference type="Proteomes" id="UP001174694">
    <property type="component" value="Unassembled WGS sequence"/>
</dbReference>
<dbReference type="GO" id="GO:0010181">
    <property type="term" value="F:FMN binding"/>
    <property type="evidence" value="ECO:0007669"/>
    <property type="project" value="TreeGrafter"/>
</dbReference>
<proteinExistence type="inferred from homology"/>
<dbReference type="AlphaFoldDB" id="A0AA38S4N3"/>
<keyword evidence="1" id="KW-0173">Coenzyme A biosynthesis</keyword>
<evidence type="ECO:0000256" key="1">
    <source>
        <dbReference type="ARBA" id="ARBA00022993"/>
    </source>
</evidence>
<feature type="domain" description="Flavoprotein" evidence="4">
    <location>
        <begin position="34"/>
        <end position="258"/>
    </location>
</feature>
<dbReference type="GO" id="GO:0004633">
    <property type="term" value="F:phosphopantothenoylcysteine decarboxylase activity"/>
    <property type="evidence" value="ECO:0007669"/>
    <property type="project" value="TreeGrafter"/>
</dbReference>
<feature type="region of interest" description="Disordered" evidence="3">
    <location>
        <begin position="204"/>
        <end position="226"/>
    </location>
</feature>
<evidence type="ECO:0000259" key="4">
    <source>
        <dbReference type="Pfam" id="PF02441"/>
    </source>
</evidence>
<dbReference type="PANTHER" id="PTHR14359:SF6">
    <property type="entry name" value="PHOSPHOPANTOTHENOYLCYSTEINE DECARBOXYLASE"/>
    <property type="match status" value="1"/>
</dbReference>
<dbReference type="SUPFAM" id="SSF52507">
    <property type="entry name" value="Homo-oligomeric flavin-containing Cys decarboxylases, HFCD"/>
    <property type="match status" value="1"/>
</dbReference>
<dbReference type="EMBL" id="JANBVO010000002">
    <property type="protein sequence ID" value="KAJ9156195.1"/>
    <property type="molecule type" value="Genomic_DNA"/>
</dbReference>
<organism evidence="5 6">
    <name type="scientific">Pleurostoma richardsiae</name>
    <dbReference type="NCBI Taxonomy" id="41990"/>
    <lineage>
        <taxon>Eukaryota</taxon>
        <taxon>Fungi</taxon>
        <taxon>Dikarya</taxon>
        <taxon>Ascomycota</taxon>
        <taxon>Pezizomycotina</taxon>
        <taxon>Sordariomycetes</taxon>
        <taxon>Sordariomycetidae</taxon>
        <taxon>Calosphaeriales</taxon>
        <taxon>Pleurostomataceae</taxon>
        <taxon>Pleurostoma</taxon>
    </lineage>
</organism>
<gene>
    <name evidence="5" type="ORF">NKR23_g1279</name>
</gene>
<evidence type="ECO:0000313" key="5">
    <source>
        <dbReference type="EMBL" id="KAJ9156195.1"/>
    </source>
</evidence>
<dbReference type="Gene3D" id="3.40.50.1950">
    <property type="entry name" value="Flavin prenyltransferase-like"/>
    <property type="match status" value="1"/>
</dbReference>
<dbReference type="InterPro" id="IPR003382">
    <property type="entry name" value="Flavoprotein"/>
</dbReference>
<dbReference type="PANTHER" id="PTHR14359">
    <property type="entry name" value="HOMO-OLIGOMERIC FLAVIN CONTAINING CYS DECARBOXYLASE FAMILY"/>
    <property type="match status" value="1"/>
</dbReference>